<accession>A0A9W8K8Y2</accession>
<evidence type="ECO:0000313" key="3">
    <source>
        <dbReference type="EMBL" id="KAJ3509869.1"/>
    </source>
</evidence>
<organism evidence="3 4">
    <name type="scientific">Agrocybe chaxingu</name>
    <dbReference type="NCBI Taxonomy" id="84603"/>
    <lineage>
        <taxon>Eukaryota</taxon>
        <taxon>Fungi</taxon>
        <taxon>Dikarya</taxon>
        <taxon>Basidiomycota</taxon>
        <taxon>Agaricomycotina</taxon>
        <taxon>Agaricomycetes</taxon>
        <taxon>Agaricomycetidae</taxon>
        <taxon>Agaricales</taxon>
        <taxon>Agaricineae</taxon>
        <taxon>Strophariaceae</taxon>
        <taxon>Agrocybe</taxon>
    </lineage>
</organism>
<dbReference type="EMBL" id="JANKHO010000443">
    <property type="protein sequence ID" value="KAJ3509869.1"/>
    <property type="molecule type" value="Genomic_DNA"/>
</dbReference>
<feature type="compositionally biased region" description="Polar residues" evidence="1">
    <location>
        <begin position="9"/>
        <end position="23"/>
    </location>
</feature>
<dbReference type="Proteomes" id="UP001148786">
    <property type="component" value="Unassembled WGS sequence"/>
</dbReference>
<proteinExistence type="predicted"/>
<dbReference type="Gene3D" id="3.80.10.10">
    <property type="entry name" value="Ribonuclease Inhibitor"/>
    <property type="match status" value="1"/>
</dbReference>
<dbReference type="OrthoDB" id="2835096at2759"/>
<dbReference type="InterPro" id="IPR001810">
    <property type="entry name" value="F-box_dom"/>
</dbReference>
<keyword evidence="4" id="KW-1185">Reference proteome</keyword>
<dbReference type="InterPro" id="IPR036047">
    <property type="entry name" value="F-box-like_dom_sf"/>
</dbReference>
<comment type="caution">
    <text evidence="3">The sequence shown here is derived from an EMBL/GenBank/DDBJ whole genome shotgun (WGS) entry which is preliminary data.</text>
</comment>
<feature type="region of interest" description="Disordered" evidence="1">
    <location>
        <begin position="1"/>
        <end position="26"/>
    </location>
</feature>
<dbReference type="AlphaFoldDB" id="A0A9W8K8Y2"/>
<evidence type="ECO:0000256" key="1">
    <source>
        <dbReference type="SAM" id="MobiDB-lite"/>
    </source>
</evidence>
<feature type="domain" description="F-box" evidence="2">
    <location>
        <begin position="110"/>
        <end position="157"/>
    </location>
</feature>
<dbReference type="InterPro" id="IPR032675">
    <property type="entry name" value="LRR_dom_sf"/>
</dbReference>
<evidence type="ECO:0000313" key="4">
    <source>
        <dbReference type="Proteomes" id="UP001148786"/>
    </source>
</evidence>
<evidence type="ECO:0000259" key="2">
    <source>
        <dbReference type="Pfam" id="PF12937"/>
    </source>
</evidence>
<name>A0A9W8K8Y2_9AGAR</name>
<protein>
    <recommendedName>
        <fullName evidence="2">F-box domain-containing protein</fullName>
    </recommendedName>
</protein>
<reference evidence="3" key="1">
    <citation type="submission" date="2022-07" db="EMBL/GenBank/DDBJ databases">
        <title>Genome Sequence of Agrocybe chaxingu.</title>
        <authorList>
            <person name="Buettner E."/>
        </authorList>
    </citation>
    <scope>NUCLEOTIDE SEQUENCE</scope>
    <source>
        <strain evidence="3">MP-N11</strain>
    </source>
</reference>
<gene>
    <name evidence="3" type="ORF">NLJ89_g4989</name>
</gene>
<dbReference type="Pfam" id="PF12937">
    <property type="entry name" value="F-box-like"/>
    <property type="match status" value="1"/>
</dbReference>
<dbReference type="SUPFAM" id="SSF81383">
    <property type="entry name" value="F-box domain"/>
    <property type="match status" value="1"/>
</dbReference>
<sequence length="561" mass="63983">MITARASIDQLTMETRPNPSTDTLVIPPPPDISPILTLLISNDPPEPQEEAIAHQIIETSTKRILECDELIKVLDTPTGQLNEGLASVKSRRAEYVSYIRLHKNVVGIIRRVPSDILLEIFFEIVRNGWRHDIWSVLEVCRRWRDIALDTPTLWSTFRYDEHARFNTTLSRLSRSLKYARSLPLQLSIGDYCRKVRELVFPHSKQIIHLEVSLPLKMRSTFCFPSTTALVQWDLLRSLKLRGLQIDSRQISVFQRSPLLQDVEVTTKMGSVLSHIDELALPWSQLCKFSGDRLALGYALSILQAAPMLEECDFVLASDHPHFNLPPFCHRSLSRLHIRPEDQQIAQNFLNRLILPSLKKLSVDICVLDLQIVSDFIKRSSCKLTFLSLLEAYTDLSSPSYRYPASAIHHLLSLVPNVIDLCLPFSVAFVQTTLTSIPSLVPQLRHLYLECANSDPTTAEPAIRDVALAVARGDLSTLETLILDSWDVPLSDMIYTSSDEAIYEELLDQWFDKLWEVSLAFKPRYQRCSTTPDIDLDRTLSLIESRQDIPPLYLCQDVRFVS</sequence>